<dbReference type="RefSeq" id="WP_015019531.1">
    <property type="nucleotide sequence ID" value="NC_018719.1"/>
</dbReference>
<dbReference type="BioCyc" id="CNIT1237085:G1324-2062-MONOMER"/>
<organism evidence="1 2">
    <name type="scientific">Nitrososphaera gargensis (strain Ga9.2)</name>
    <dbReference type="NCBI Taxonomy" id="1237085"/>
    <lineage>
        <taxon>Archaea</taxon>
        <taxon>Nitrososphaerota</taxon>
        <taxon>Nitrososphaeria</taxon>
        <taxon>Nitrososphaerales</taxon>
        <taxon>Nitrososphaeraceae</taxon>
        <taxon>Nitrososphaera</taxon>
    </lineage>
</organism>
<dbReference type="KEGG" id="nga:Ngar_c20640"/>
<dbReference type="STRING" id="1237085.Ngar_c20640"/>
<name>K0ICA4_NITGG</name>
<dbReference type="EMBL" id="CP002408">
    <property type="protein sequence ID" value="AFU58996.1"/>
    <property type="molecule type" value="Genomic_DNA"/>
</dbReference>
<accession>K0ICA4</accession>
<evidence type="ECO:0000313" key="2">
    <source>
        <dbReference type="Proteomes" id="UP000008037"/>
    </source>
</evidence>
<evidence type="ECO:0000313" key="1">
    <source>
        <dbReference type="EMBL" id="AFU58996.1"/>
    </source>
</evidence>
<dbReference type="HOGENOM" id="CLU_2985805_0_0_2"/>
<proteinExistence type="predicted"/>
<keyword evidence="2" id="KW-1185">Reference proteome</keyword>
<gene>
    <name evidence="1" type="ordered locus">Ngar_c20640</name>
</gene>
<protein>
    <submittedName>
        <fullName evidence="1">Uncharacterized protein</fullName>
    </submittedName>
</protein>
<dbReference type="InParanoid" id="K0ICA4"/>
<dbReference type="GeneID" id="58787721"/>
<reference evidence="1 2" key="1">
    <citation type="journal article" date="2012" name="Environ. Microbiol.">
        <title>The genome of the ammonia-oxidizing Candidatus Nitrososphaera gargensis: insights into metabolic versatility and environmental adaptations.</title>
        <authorList>
            <person name="Spang A."/>
            <person name="Poehlein A."/>
            <person name="Offre P."/>
            <person name="Zumbragel S."/>
            <person name="Haider S."/>
            <person name="Rychlik N."/>
            <person name="Nowka B."/>
            <person name="Schmeisser C."/>
            <person name="Lebedeva E.V."/>
            <person name="Rattei T."/>
            <person name="Bohm C."/>
            <person name="Schmid M."/>
            <person name="Galushko A."/>
            <person name="Hatzenpichler R."/>
            <person name="Weinmaier T."/>
            <person name="Daniel R."/>
            <person name="Schleper C."/>
            <person name="Spieck E."/>
            <person name="Streit W."/>
            <person name="Wagner M."/>
        </authorList>
    </citation>
    <scope>NUCLEOTIDE SEQUENCE [LARGE SCALE GENOMIC DNA]</scope>
    <source>
        <strain evidence="2">Ga9.2</strain>
    </source>
</reference>
<dbReference type="Proteomes" id="UP000008037">
    <property type="component" value="Chromosome"/>
</dbReference>
<sequence>MVNCCKVSISNEKDCIKVYCKGWVEKQTWREINDIRRINGFAWLSNGKDSCWIKLIS</sequence>
<dbReference type="AlphaFoldDB" id="K0ICA4"/>